<feature type="binding site" evidence="6">
    <location>
        <begin position="188"/>
        <end position="193"/>
    </location>
    <ligand>
        <name>NAD(+)</name>
        <dbReference type="ChEBI" id="CHEBI:57540"/>
    </ligand>
</feature>
<keyword evidence="1 6" id="KW-0808">Transferase</keyword>
<dbReference type="PANTHER" id="PTHR20275">
    <property type="entry name" value="NAD KINASE"/>
    <property type="match status" value="1"/>
</dbReference>
<organism evidence="7 8">
    <name type="scientific">Plebeiibacterium sediminum</name>
    <dbReference type="NCBI Taxonomy" id="2992112"/>
    <lineage>
        <taxon>Bacteria</taxon>
        <taxon>Pseudomonadati</taxon>
        <taxon>Bacteroidota</taxon>
        <taxon>Bacteroidia</taxon>
        <taxon>Marinilabiliales</taxon>
        <taxon>Marinilabiliaceae</taxon>
        <taxon>Plebeiibacterium</taxon>
    </lineage>
</organism>
<evidence type="ECO:0000256" key="4">
    <source>
        <dbReference type="ARBA" id="ARBA00023027"/>
    </source>
</evidence>
<feature type="active site" description="Proton acceptor" evidence="6">
    <location>
        <position position="74"/>
    </location>
</feature>
<dbReference type="GO" id="GO:0019674">
    <property type="term" value="P:NAD+ metabolic process"/>
    <property type="evidence" value="ECO:0007669"/>
    <property type="project" value="InterPro"/>
</dbReference>
<gene>
    <name evidence="6" type="primary">nadK</name>
    <name evidence="7" type="ORF">OM075_11550</name>
</gene>
<comment type="subcellular location">
    <subcellularLocation>
        <location evidence="6">Cytoplasm</location>
    </subcellularLocation>
</comment>
<keyword evidence="8" id="KW-1185">Reference proteome</keyword>
<comment type="function">
    <text evidence="6">Involved in the regulation of the intracellular balance of NAD and NADP, and is a key enzyme in the biosynthesis of NADP. Catalyzes specifically the phosphorylation on 2'-hydroxyl of the adenosine moiety of NAD to yield NADP.</text>
</comment>
<dbReference type="EMBL" id="JAPDPJ010000024">
    <property type="protein sequence ID" value="MCW3787108.1"/>
    <property type="molecule type" value="Genomic_DNA"/>
</dbReference>
<keyword evidence="2 6" id="KW-0418">Kinase</keyword>
<feature type="binding site" evidence="6">
    <location>
        <begin position="147"/>
        <end position="148"/>
    </location>
    <ligand>
        <name>NAD(+)</name>
        <dbReference type="ChEBI" id="CHEBI:57540"/>
    </ligand>
</feature>
<dbReference type="NCBIfam" id="NF002521">
    <property type="entry name" value="PRK01911.1"/>
    <property type="match status" value="1"/>
</dbReference>
<dbReference type="Proteomes" id="UP001209229">
    <property type="component" value="Unassembled WGS sequence"/>
</dbReference>
<evidence type="ECO:0000256" key="1">
    <source>
        <dbReference type="ARBA" id="ARBA00022679"/>
    </source>
</evidence>
<evidence type="ECO:0000256" key="5">
    <source>
        <dbReference type="ARBA" id="ARBA00047925"/>
    </source>
</evidence>
<comment type="similarity">
    <text evidence="6">Belongs to the NAD kinase family.</text>
</comment>
<dbReference type="GO" id="GO:0046872">
    <property type="term" value="F:metal ion binding"/>
    <property type="evidence" value="ECO:0007669"/>
    <property type="project" value="UniProtKB-UniRule"/>
</dbReference>
<dbReference type="SUPFAM" id="SSF111331">
    <property type="entry name" value="NAD kinase/diacylglycerol kinase-like"/>
    <property type="match status" value="1"/>
</dbReference>
<keyword evidence="6" id="KW-0067">ATP-binding</keyword>
<evidence type="ECO:0000313" key="7">
    <source>
        <dbReference type="EMBL" id="MCW3787108.1"/>
    </source>
</evidence>
<keyword evidence="4 6" id="KW-0520">NAD</keyword>
<feature type="binding site" evidence="6">
    <location>
        <position position="185"/>
    </location>
    <ligand>
        <name>NAD(+)</name>
        <dbReference type="ChEBI" id="CHEBI:57540"/>
    </ligand>
</feature>
<evidence type="ECO:0000256" key="2">
    <source>
        <dbReference type="ARBA" id="ARBA00022777"/>
    </source>
</evidence>
<dbReference type="InterPro" id="IPR017437">
    <property type="entry name" value="ATP-NAD_kinase_PpnK-typ_C"/>
</dbReference>
<accession>A0AAE3SF30</accession>
<dbReference type="GO" id="GO:0005737">
    <property type="term" value="C:cytoplasm"/>
    <property type="evidence" value="ECO:0007669"/>
    <property type="project" value="UniProtKB-SubCell"/>
</dbReference>
<dbReference type="RefSeq" id="WP_301190673.1">
    <property type="nucleotide sequence ID" value="NZ_JAPDPJ010000024.1"/>
</dbReference>
<evidence type="ECO:0000313" key="8">
    <source>
        <dbReference type="Proteomes" id="UP001209229"/>
    </source>
</evidence>
<dbReference type="PANTHER" id="PTHR20275:SF0">
    <property type="entry name" value="NAD KINASE"/>
    <property type="match status" value="1"/>
</dbReference>
<feature type="binding site" evidence="6">
    <location>
        <begin position="74"/>
        <end position="75"/>
    </location>
    <ligand>
        <name>NAD(+)</name>
        <dbReference type="ChEBI" id="CHEBI:57540"/>
    </ligand>
</feature>
<dbReference type="GO" id="GO:0003951">
    <property type="term" value="F:NAD+ kinase activity"/>
    <property type="evidence" value="ECO:0007669"/>
    <property type="project" value="UniProtKB-UniRule"/>
</dbReference>
<comment type="catalytic activity">
    <reaction evidence="5 6">
        <text>NAD(+) + ATP = ADP + NADP(+) + H(+)</text>
        <dbReference type="Rhea" id="RHEA:18629"/>
        <dbReference type="ChEBI" id="CHEBI:15378"/>
        <dbReference type="ChEBI" id="CHEBI:30616"/>
        <dbReference type="ChEBI" id="CHEBI:57540"/>
        <dbReference type="ChEBI" id="CHEBI:58349"/>
        <dbReference type="ChEBI" id="CHEBI:456216"/>
        <dbReference type="EC" id="2.7.1.23"/>
    </reaction>
</comment>
<evidence type="ECO:0000256" key="6">
    <source>
        <dbReference type="HAMAP-Rule" id="MF_00361"/>
    </source>
</evidence>
<proteinExistence type="inferred from homology"/>
<feature type="binding site" evidence="6">
    <location>
        <position position="212"/>
    </location>
    <ligand>
        <name>NAD(+)</name>
        <dbReference type="ChEBI" id="CHEBI:57540"/>
    </ligand>
</feature>
<protein>
    <recommendedName>
        <fullName evidence="6">NAD kinase</fullName>
        <ecNumber evidence="6">2.7.1.23</ecNumber>
    </recommendedName>
    <alternativeName>
        <fullName evidence="6">ATP-dependent NAD kinase</fullName>
    </alternativeName>
</protein>
<dbReference type="InterPro" id="IPR016064">
    <property type="entry name" value="NAD/diacylglycerol_kinase_sf"/>
</dbReference>
<name>A0AAE3SF30_9BACT</name>
<keyword evidence="6" id="KW-0547">Nucleotide-binding</keyword>
<dbReference type="GO" id="GO:0005524">
    <property type="term" value="F:ATP binding"/>
    <property type="evidence" value="ECO:0007669"/>
    <property type="project" value="UniProtKB-KW"/>
</dbReference>
<reference evidence="7" key="1">
    <citation type="submission" date="2022-10" db="EMBL/GenBank/DDBJ databases">
        <authorList>
            <person name="Yu W.X."/>
        </authorList>
    </citation>
    <scope>NUCLEOTIDE SEQUENCE</scope>
    <source>
        <strain evidence="7">AAT</strain>
    </source>
</reference>
<dbReference type="GO" id="GO:0051287">
    <property type="term" value="F:NAD binding"/>
    <property type="evidence" value="ECO:0007669"/>
    <property type="project" value="UniProtKB-ARBA"/>
</dbReference>
<dbReference type="Pfam" id="PF01513">
    <property type="entry name" value="NAD_kinase"/>
    <property type="match status" value="1"/>
</dbReference>
<keyword evidence="3 6" id="KW-0521">NADP</keyword>
<dbReference type="Gene3D" id="3.40.50.10330">
    <property type="entry name" value="Probable inorganic polyphosphate/atp-NAD kinase, domain 1"/>
    <property type="match status" value="1"/>
</dbReference>
<sequence length="293" mass="32730">MRIAIFGKQFSDLFKDSCISLFKKLRDHQADIIIYKPFYDFLFQKFDIAAFEFKVFANSDELKGIDLFLSIGGDGTILNAITLVKDSNIPIVGINSGRLGFLADISEEDINNAINHIFSGNYKINEVELLQLKTENNLFGDLNIGLNELAVQKRDSASMISIHTYLDGQFLNSYWADGLIVATAIGSTAYSLSVGGPIIHPKAQCHVITPIAPHNLTVRPMVVPNNLNITLKVEGRSDTYLATLDSRSEIFEESLELNIQKAPFSIKLVDLPGINYYATLRNKLMWGADKRNY</sequence>
<dbReference type="GO" id="GO:0006741">
    <property type="term" value="P:NADP+ biosynthetic process"/>
    <property type="evidence" value="ECO:0007669"/>
    <property type="project" value="UniProtKB-UniRule"/>
</dbReference>
<dbReference type="InterPro" id="IPR002504">
    <property type="entry name" value="NADK"/>
</dbReference>
<dbReference type="EC" id="2.7.1.23" evidence="6"/>
<dbReference type="AlphaFoldDB" id="A0AAE3SF30"/>
<comment type="cofactor">
    <cofactor evidence="6">
        <name>a divalent metal cation</name>
        <dbReference type="ChEBI" id="CHEBI:60240"/>
    </cofactor>
</comment>
<comment type="caution">
    <text evidence="6">Lacks conserved residue(s) required for the propagation of feature annotation.</text>
</comment>
<dbReference type="HAMAP" id="MF_00361">
    <property type="entry name" value="NAD_kinase"/>
    <property type="match status" value="1"/>
</dbReference>
<dbReference type="InterPro" id="IPR017438">
    <property type="entry name" value="ATP-NAD_kinase_N"/>
</dbReference>
<dbReference type="Gene3D" id="2.60.200.30">
    <property type="entry name" value="Probable inorganic polyphosphate/atp-NAD kinase, domain 2"/>
    <property type="match status" value="1"/>
</dbReference>
<feature type="binding site" evidence="6">
    <location>
        <position position="177"/>
    </location>
    <ligand>
        <name>NAD(+)</name>
        <dbReference type="ChEBI" id="CHEBI:57540"/>
    </ligand>
</feature>
<keyword evidence="6" id="KW-0963">Cytoplasm</keyword>
<comment type="caution">
    <text evidence="7">The sequence shown here is derived from an EMBL/GenBank/DDBJ whole genome shotgun (WGS) entry which is preliminary data.</text>
</comment>
<dbReference type="Pfam" id="PF20143">
    <property type="entry name" value="NAD_kinase_C"/>
    <property type="match status" value="1"/>
</dbReference>
<evidence type="ECO:0000256" key="3">
    <source>
        <dbReference type="ARBA" id="ARBA00022857"/>
    </source>
</evidence>